<keyword evidence="2" id="KW-1185">Reference proteome</keyword>
<reference evidence="1 2" key="1">
    <citation type="submission" date="2020-08" db="EMBL/GenBank/DDBJ databases">
        <title>Genomic Encyclopedia of Type Strains, Phase IV (KMG-IV): sequencing the most valuable type-strain genomes for metagenomic binning, comparative biology and taxonomic classification.</title>
        <authorList>
            <person name="Goeker M."/>
        </authorList>
    </citation>
    <scope>NUCLEOTIDE SEQUENCE [LARGE SCALE GENOMIC DNA]</scope>
    <source>
        <strain evidence="1 2">DSM 44197</strain>
    </source>
</reference>
<dbReference type="RefSeq" id="WP_182848624.1">
    <property type="nucleotide sequence ID" value="NZ_BAAALP010000038.1"/>
</dbReference>
<evidence type="ECO:0008006" key="3">
    <source>
        <dbReference type="Google" id="ProtNLM"/>
    </source>
</evidence>
<name>A0A7W3QRH3_ACTNM</name>
<dbReference type="AlphaFoldDB" id="A0A7W3QRH3"/>
<accession>A0A7W3QRH3</accession>
<gene>
    <name evidence="1" type="ORF">HNR61_008433</name>
</gene>
<comment type="caution">
    <text evidence="1">The sequence shown here is derived from an EMBL/GenBank/DDBJ whole genome shotgun (WGS) entry which is preliminary data.</text>
</comment>
<sequence>MVEDSGRAGHGDRIGALVERVVGERGKMMALEVSGPEVDEFIQRLDLALDVAFGGTVSYVGARMVLGSACTTVAKAVDQIVAALQLPYPAARGWGDFLDALGDRPVSRRECVVVADASQLLKHEDHDWWRELVGALHGGPYCLGGGWSTLVLADHGFAWRNWAFRSVVEVPGLGS</sequence>
<proteinExistence type="predicted"/>
<evidence type="ECO:0000313" key="2">
    <source>
        <dbReference type="Proteomes" id="UP000572680"/>
    </source>
</evidence>
<organism evidence="1 2">
    <name type="scientific">Actinomadura namibiensis</name>
    <dbReference type="NCBI Taxonomy" id="182080"/>
    <lineage>
        <taxon>Bacteria</taxon>
        <taxon>Bacillati</taxon>
        <taxon>Actinomycetota</taxon>
        <taxon>Actinomycetes</taxon>
        <taxon>Streptosporangiales</taxon>
        <taxon>Thermomonosporaceae</taxon>
        <taxon>Actinomadura</taxon>
    </lineage>
</organism>
<evidence type="ECO:0000313" key="1">
    <source>
        <dbReference type="EMBL" id="MBA8956744.1"/>
    </source>
</evidence>
<dbReference type="Proteomes" id="UP000572680">
    <property type="component" value="Unassembled WGS sequence"/>
</dbReference>
<protein>
    <recommendedName>
        <fullName evidence="3">Barstar (barnase inhibitor) domain-containing protein</fullName>
    </recommendedName>
</protein>
<dbReference type="EMBL" id="JACJIA010000017">
    <property type="protein sequence ID" value="MBA8956744.1"/>
    <property type="molecule type" value="Genomic_DNA"/>
</dbReference>